<keyword evidence="8" id="KW-0255">Endonuclease</keyword>
<evidence type="ECO:0000256" key="10">
    <source>
        <dbReference type="ARBA" id="ARBA00023124"/>
    </source>
</evidence>
<dbReference type="Pfam" id="PF02407">
    <property type="entry name" value="Viral_Rep"/>
    <property type="match status" value="1"/>
</dbReference>
<name>A0A2K9LSQ5_9VIRU</name>
<evidence type="ECO:0000256" key="6">
    <source>
        <dbReference type="ARBA" id="ARBA00022723"/>
    </source>
</evidence>
<keyword evidence="3" id="KW-0548">Nucleotidyltransferase</keyword>
<dbReference type="EMBL" id="KY487920">
    <property type="protein sequence ID" value="AUM61908.1"/>
    <property type="molecule type" value="Genomic_DNA"/>
</dbReference>
<keyword evidence="7" id="KW-0547">Nucleotide-binding</keyword>
<keyword evidence="10" id="KW-0190">Covalent protein-DNA linkage</keyword>
<evidence type="ECO:0000259" key="12">
    <source>
        <dbReference type="PROSITE" id="PS52020"/>
    </source>
</evidence>
<dbReference type="GO" id="GO:0046872">
    <property type="term" value="F:metal ion binding"/>
    <property type="evidence" value="ECO:0007669"/>
    <property type="project" value="UniProtKB-KW"/>
</dbReference>
<evidence type="ECO:0000256" key="11">
    <source>
        <dbReference type="ARBA" id="ARBA00023125"/>
    </source>
</evidence>
<evidence type="ECO:0000256" key="3">
    <source>
        <dbReference type="ARBA" id="ARBA00022695"/>
    </source>
</evidence>
<keyword evidence="9" id="KW-0378">Hydrolase</keyword>
<dbReference type="InterPro" id="IPR049912">
    <property type="entry name" value="CRESS_DNA_REP"/>
</dbReference>
<gene>
    <name evidence="13" type="primary">Rep</name>
</gene>
<dbReference type="Gene3D" id="3.40.1310.20">
    <property type="match status" value="1"/>
</dbReference>
<sequence length="284" mass="33917">MSDENKRCRGWIFTINNPTDWDRTDVERAMVGSTYGIVGDEVGENGTPHLQGFIRFKNAHSFHSIKQMLPRAHLEIQRGTCQQAADYCKKDGKFQEFGCLPQEKRSQGDKWKFIIEKAENGDIDAIKNEYPSEYFRYHERIKSFRIREPSILDELTNEWWWRETGTGKSKRAWELYPQHYNKLLNKWWDGYQNEEVVVIEEWAPRNDMTASNLKIWADRYPFNGEVKGGTLRNIRPKKIIVTSNYSMDQCFERNEDLEPLRRRFKTIHFPKETPWTLDDIFRDY</sequence>
<evidence type="ECO:0000256" key="9">
    <source>
        <dbReference type="ARBA" id="ARBA00022801"/>
    </source>
</evidence>
<evidence type="ECO:0000256" key="8">
    <source>
        <dbReference type="ARBA" id="ARBA00022759"/>
    </source>
</evidence>
<evidence type="ECO:0000256" key="5">
    <source>
        <dbReference type="ARBA" id="ARBA00022722"/>
    </source>
</evidence>
<organism evidence="13">
    <name type="scientific">uncultured virus</name>
    <dbReference type="NCBI Taxonomy" id="340016"/>
    <lineage>
        <taxon>Viruses</taxon>
        <taxon>environmental samples</taxon>
    </lineage>
</organism>
<dbReference type="GO" id="GO:0000166">
    <property type="term" value="F:nucleotide binding"/>
    <property type="evidence" value="ECO:0007669"/>
    <property type="project" value="UniProtKB-KW"/>
</dbReference>
<protein>
    <submittedName>
        <fullName evidence="13">Rep</fullName>
    </submittedName>
</protein>
<dbReference type="GO" id="GO:0016787">
    <property type="term" value="F:hydrolase activity"/>
    <property type="evidence" value="ECO:0007669"/>
    <property type="project" value="UniProtKB-KW"/>
</dbReference>
<reference evidence="13" key="1">
    <citation type="submission" date="2017-01" db="EMBL/GenBank/DDBJ databases">
        <title>High-throughput sequencing uncovers low homogeneity in the biogeography of single-stranded DNA viruses.</title>
        <authorList>
            <person name="Pearson V.M."/>
            <person name="Rokyta D.R."/>
        </authorList>
    </citation>
    <scope>NUCLEOTIDE SEQUENCE</scope>
</reference>
<dbReference type="InterPro" id="IPR027417">
    <property type="entry name" value="P-loop_NTPase"/>
</dbReference>
<evidence type="ECO:0000256" key="7">
    <source>
        <dbReference type="ARBA" id="ARBA00022741"/>
    </source>
</evidence>
<dbReference type="GO" id="GO:0006260">
    <property type="term" value="P:DNA replication"/>
    <property type="evidence" value="ECO:0007669"/>
    <property type="project" value="UniProtKB-KW"/>
</dbReference>
<feature type="domain" description="CRESS-DNA virus Rep endonuclease" evidence="12">
    <location>
        <begin position="5"/>
        <end position="100"/>
    </location>
</feature>
<comment type="subcellular location">
    <subcellularLocation>
        <location evidence="1">Host nucleus</location>
    </subcellularLocation>
</comment>
<keyword evidence="4" id="KW-0235">DNA replication</keyword>
<keyword evidence="11" id="KW-0238">DNA-binding</keyword>
<keyword evidence="6" id="KW-0479">Metal-binding</keyword>
<dbReference type="GO" id="GO:0016779">
    <property type="term" value="F:nucleotidyltransferase activity"/>
    <property type="evidence" value="ECO:0007669"/>
    <property type="project" value="UniProtKB-KW"/>
</dbReference>
<evidence type="ECO:0000256" key="2">
    <source>
        <dbReference type="ARBA" id="ARBA00022679"/>
    </source>
</evidence>
<evidence type="ECO:0000256" key="4">
    <source>
        <dbReference type="ARBA" id="ARBA00022705"/>
    </source>
</evidence>
<dbReference type="Gene3D" id="3.40.50.300">
    <property type="entry name" value="P-loop containing nucleotide triphosphate hydrolases"/>
    <property type="match status" value="1"/>
</dbReference>
<dbReference type="SUPFAM" id="SSF52540">
    <property type="entry name" value="P-loop containing nucleoside triphosphate hydrolases"/>
    <property type="match status" value="1"/>
</dbReference>
<dbReference type="GO" id="GO:0003677">
    <property type="term" value="F:DNA binding"/>
    <property type="evidence" value="ECO:0007669"/>
    <property type="project" value="UniProtKB-KW"/>
</dbReference>
<evidence type="ECO:0000313" key="13">
    <source>
        <dbReference type="EMBL" id="AUM61908.1"/>
    </source>
</evidence>
<accession>A0A2K9LSQ5</accession>
<keyword evidence="5" id="KW-0540">Nuclease</keyword>
<dbReference type="GO" id="GO:0042025">
    <property type="term" value="C:host cell nucleus"/>
    <property type="evidence" value="ECO:0007669"/>
    <property type="project" value="UniProtKB-SubCell"/>
</dbReference>
<dbReference type="PROSITE" id="PS52020">
    <property type="entry name" value="CRESS_DNA_REP"/>
    <property type="match status" value="1"/>
</dbReference>
<keyword evidence="2" id="KW-0808">Transferase</keyword>
<evidence type="ECO:0000256" key="1">
    <source>
        <dbReference type="ARBA" id="ARBA00004147"/>
    </source>
</evidence>
<proteinExistence type="predicted"/>
<dbReference type="GO" id="GO:0004519">
    <property type="term" value="F:endonuclease activity"/>
    <property type="evidence" value="ECO:0007669"/>
    <property type="project" value="UniProtKB-KW"/>
</dbReference>